<dbReference type="InterPro" id="IPR016662">
    <property type="entry name" value="Acyl-CoA_thioEstase_long-chain"/>
</dbReference>
<dbReference type="SUPFAM" id="SSF53474">
    <property type="entry name" value="alpha/beta-Hydrolases"/>
    <property type="match status" value="1"/>
</dbReference>
<dbReference type="InterPro" id="IPR006862">
    <property type="entry name" value="Thio_Ohase/aa_AcTrfase"/>
</dbReference>
<dbReference type="InterPro" id="IPR029058">
    <property type="entry name" value="AB_hydrolase_fold"/>
</dbReference>
<dbReference type="Proteomes" id="UP001652624">
    <property type="component" value="Chromosome 16"/>
</dbReference>
<dbReference type="Pfam" id="PF08840">
    <property type="entry name" value="BAAT_C"/>
    <property type="match status" value="1"/>
</dbReference>
<accession>A0ABM3W4H6</accession>
<protein>
    <submittedName>
        <fullName evidence="5 6">Peroxisomal succinyl-coenzyme A thioesterase-like</fullName>
    </submittedName>
</protein>
<feature type="domain" description="Acyl-CoA thioester hydrolase/bile acid-CoA amino acid N-acetyltransferase" evidence="2">
    <location>
        <begin position="16"/>
        <end position="140"/>
    </location>
</feature>
<evidence type="ECO:0000313" key="5">
    <source>
        <dbReference type="RefSeq" id="XP_060031474.1"/>
    </source>
</evidence>
<proteinExistence type="inferred from homology"/>
<evidence type="ECO:0000256" key="1">
    <source>
        <dbReference type="ARBA" id="ARBA00006538"/>
    </source>
</evidence>
<reference evidence="5 6" key="1">
    <citation type="submission" date="2025-05" db="UniProtKB">
        <authorList>
            <consortium name="RefSeq"/>
        </authorList>
    </citation>
    <scope>IDENTIFICATION</scope>
</reference>
<organism evidence="4 6">
    <name type="scientific">Erinaceus europaeus</name>
    <name type="common">Western European hedgehog</name>
    <dbReference type="NCBI Taxonomy" id="9365"/>
    <lineage>
        <taxon>Eukaryota</taxon>
        <taxon>Metazoa</taxon>
        <taxon>Chordata</taxon>
        <taxon>Craniata</taxon>
        <taxon>Vertebrata</taxon>
        <taxon>Euteleostomi</taxon>
        <taxon>Mammalia</taxon>
        <taxon>Eutheria</taxon>
        <taxon>Laurasiatheria</taxon>
        <taxon>Eulipotyphla</taxon>
        <taxon>Erinaceidae</taxon>
        <taxon>Erinaceinae</taxon>
        <taxon>Erinaceus</taxon>
    </lineage>
</organism>
<dbReference type="Gene3D" id="2.60.40.2240">
    <property type="entry name" value="Acyl-CoA thioester hydrolase/BAAT N-terminal domain"/>
    <property type="match status" value="1"/>
</dbReference>
<evidence type="ECO:0000259" key="2">
    <source>
        <dbReference type="Pfam" id="PF04775"/>
    </source>
</evidence>
<dbReference type="InterPro" id="IPR042490">
    <property type="entry name" value="Thio_Ohase/BAAT_N"/>
</dbReference>
<evidence type="ECO:0000313" key="4">
    <source>
        <dbReference type="Proteomes" id="UP001652624"/>
    </source>
</evidence>
<dbReference type="Gene3D" id="3.40.50.1820">
    <property type="entry name" value="alpha/beta hydrolase"/>
    <property type="match status" value="1"/>
</dbReference>
<feature type="domain" description="BAAT/Acyl-CoA thioester hydrolase C-terminal" evidence="3">
    <location>
        <begin position="203"/>
        <end position="411"/>
    </location>
</feature>
<dbReference type="Pfam" id="PF04775">
    <property type="entry name" value="Bile_Hydr_Trans"/>
    <property type="match status" value="1"/>
</dbReference>
<keyword evidence="4" id="KW-1185">Reference proteome</keyword>
<name>A0ABM3W4H6_ERIEU</name>
<gene>
    <name evidence="5 6" type="primary">LOC103112366</name>
</gene>
<dbReference type="PANTHER" id="PTHR10824:SF6">
    <property type="entry name" value="PEROXISOMAL SUCCINYL-COENZYME A THIOESTERASE"/>
    <property type="match status" value="1"/>
</dbReference>
<evidence type="ECO:0000313" key="6">
    <source>
        <dbReference type="RefSeq" id="XP_060031475.1"/>
    </source>
</evidence>
<dbReference type="PANTHER" id="PTHR10824">
    <property type="entry name" value="ACYL-COENZYME A THIOESTERASE-RELATED"/>
    <property type="match status" value="1"/>
</dbReference>
<dbReference type="GeneID" id="103112366"/>
<evidence type="ECO:0000259" key="3">
    <source>
        <dbReference type="Pfam" id="PF08840"/>
    </source>
</evidence>
<comment type="similarity">
    <text evidence="1">Belongs to the C/M/P thioester hydrolase family.</text>
</comment>
<sequence length="421" mass="46513">MAATLRLEPAGRSLWDEPLRISVGGLAPRQPVTLRAALRDEKGALFRAHARYLADPAGRLDLERAPALGGSFAGLEPMGLLWALQPEKPLWRFLKRDVRTPFALELEVLDGHDPERGRLLGRAVHERHFLGPGVRREPVRAGRVRATLFLPPGPGPFPGIIDLFGLGGGLLEYRAALLAGHGFATLALAYYNYEDLSKDMDTIHLDYFEEAVCYMVQHSQVKGPGIGLLGISLGADICLCMASFLKNISATVSINGSGSSGNRIIVYKETSIPPLGYDLRRTKEDFSGFLDIVDIRNDIVEGHENPSMIPVEKAQGPFLFIAGQDDHNWRSELYAQMISERLQFHGKEKPQVISYPGTGHYIEPPYFPMCPASLHKLLNKPVIWGGEPRAHSKAQIDAWGHILTFFHKHLGSTQKPPSSKL</sequence>
<dbReference type="RefSeq" id="XP_060031475.1">
    <property type="nucleotide sequence ID" value="XM_060175492.1"/>
</dbReference>
<dbReference type="InterPro" id="IPR014940">
    <property type="entry name" value="BAAT_C"/>
</dbReference>
<dbReference type="PIRSF" id="PIRSF016521">
    <property type="entry name" value="Acyl-CoA_hydro"/>
    <property type="match status" value="1"/>
</dbReference>
<dbReference type="RefSeq" id="XP_060031474.1">
    <property type="nucleotide sequence ID" value="XM_060175491.1"/>
</dbReference>